<evidence type="ECO:0000313" key="2">
    <source>
        <dbReference type="Proteomes" id="UP000032266"/>
    </source>
</evidence>
<accession>A0A0C5VGN3</accession>
<protein>
    <submittedName>
        <fullName evidence="1">Uncharacterized protein</fullName>
    </submittedName>
</protein>
<dbReference type="HOGENOM" id="CLU_3136219_0_0_6"/>
<gene>
    <name evidence="1" type="ORF">YC6258_00503</name>
</gene>
<evidence type="ECO:0000313" key="1">
    <source>
        <dbReference type="EMBL" id="AJQ92553.1"/>
    </source>
</evidence>
<dbReference type="AlphaFoldDB" id="A0A0C5VGN3"/>
<organism evidence="1 2">
    <name type="scientific">Gynuella sunshinyii YC6258</name>
    <dbReference type="NCBI Taxonomy" id="1445510"/>
    <lineage>
        <taxon>Bacteria</taxon>
        <taxon>Pseudomonadati</taxon>
        <taxon>Pseudomonadota</taxon>
        <taxon>Gammaproteobacteria</taxon>
        <taxon>Oceanospirillales</taxon>
        <taxon>Saccharospirillaceae</taxon>
        <taxon>Gynuella</taxon>
    </lineage>
</organism>
<dbReference type="KEGG" id="gsn:YC6258_00503"/>
<keyword evidence="2" id="KW-1185">Reference proteome</keyword>
<dbReference type="STRING" id="1445510.YC6258_00503"/>
<dbReference type="EMBL" id="CP007142">
    <property type="protein sequence ID" value="AJQ92553.1"/>
    <property type="molecule type" value="Genomic_DNA"/>
</dbReference>
<reference evidence="1 2" key="1">
    <citation type="submission" date="2014-01" db="EMBL/GenBank/DDBJ databases">
        <title>Full genme sequencing of cellulolytic bacterium Gynuella sunshinyii YC6258T gen. nov., sp. nov.</title>
        <authorList>
            <person name="Khan H."/>
            <person name="Chung E.J."/>
            <person name="Chung Y.R."/>
        </authorList>
    </citation>
    <scope>NUCLEOTIDE SEQUENCE [LARGE SCALE GENOMIC DNA]</scope>
    <source>
        <strain evidence="1 2">YC6258</strain>
    </source>
</reference>
<sequence length="49" mass="5931">MKRSQPDLCHFSNLLSEPFSDYICKYDNNYFADDDQMTDRDMINIRLCF</sequence>
<dbReference type="Proteomes" id="UP000032266">
    <property type="component" value="Chromosome"/>
</dbReference>
<proteinExistence type="predicted"/>
<name>A0A0C5VGN3_9GAMM</name>